<dbReference type="Proteomes" id="UP000184080">
    <property type="component" value="Unassembled WGS sequence"/>
</dbReference>
<reference evidence="14 15" key="1">
    <citation type="submission" date="2016-11" db="EMBL/GenBank/DDBJ databases">
        <authorList>
            <person name="Jaros S."/>
            <person name="Januszkiewicz K."/>
            <person name="Wedrychowicz H."/>
        </authorList>
    </citation>
    <scope>NUCLEOTIDE SEQUENCE [LARGE SCALE GENOMIC DNA]</scope>
    <source>
        <strain evidence="14 15">DSM 21864</strain>
    </source>
</reference>
<dbReference type="InterPro" id="IPR006047">
    <property type="entry name" value="GH13_cat_dom"/>
</dbReference>
<dbReference type="CDD" id="cd11322">
    <property type="entry name" value="AmyAc_Glg_BE"/>
    <property type="match status" value="1"/>
</dbReference>
<evidence type="ECO:0000256" key="7">
    <source>
        <dbReference type="ARBA" id="ARBA00022679"/>
    </source>
</evidence>
<keyword evidence="9 10" id="KW-0119">Carbohydrate metabolism</keyword>
<dbReference type="GO" id="GO:0004553">
    <property type="term" value="F:hydrolase activity, hydrolyzing O-glycosyl compounds"/>
    <property type="evidence" value="ECO:0007669"/>
    <property type="project" value="InterPro"/>
</dbReference>
<dbReference type="Pfam" id="PF02806">
    <property type="entry name" value="Alpha-amylase_C"/>
    <property type="match status" value="1"/>
</dbReference>
<evidence type="ECO:0000256" key="1">
    <source>
        <dbReference type="ARBA" id="ARBA00000826"/>
    </source>
</evidence>
<dbReference type="AlphaFoldDB" id="A0A1M6NKD5"/>
<evidence type="ECO:0000256" key="8">
    <source>
        <dbReference type="ARBA" id="ARBA00023056"/>
    </source>
</evidence>
<evidence type="ECO:0000256" key="2">
    <source>
        <dbReference type="ARBA" id="ARBA00002953"/>
    </source>
</evidence>
<sequence length="710" mass="83128">MGKTKINEVNNLLVKNTEEKSVKDTTSKDKANTKKTSITKGKDKKNNTDKNVKTVKALAQKTEEMKRIKTTQKVNSNTLESTIISDFDIYLFHEGHNYESYSFMGAHYKSENRKRGVRFTTWAPKAQEVYVVGNFSSWKTKPEYAMEKINDQGLWSVFIKGIAPEELYKYAVKSNEGKLVLKADPYGVQCELRPNTASIVAQPKKYRWSDKKWINKRNKTEIYKSPMNIYELHLGSWKRNEQGEFLNYREIGESLAQYAKEMRYTHVELMPIMEHPLDTSWGYQVTGYYSVTSRFGTPEDFKDMINTLHKEDIGVILDWVPGHFCKDEHGLYKFDGTPTYEYEDTLKAENIGWGAANFDLGRPEVKSFLISNALYWLREFHVDGLRVDAVANMLYLDYEREAGQWNPNKEGGRENLEAVEFIKELNTAIFKEFDNVLMIAEESTSWPMVTMPVNKGGLGFNFKWNMGWMNDMLKYIELDPLYRKYHHNLITFSMMYAHKENFILPLSHDEVVHGKKSLVDKCWGDYWNKFAGLRAFISYMFTHPGKKTLFMGNDFAQFIEWRYYEELEWKLIDQFEMHRKTQDFFKALNRFYLENKALWKNDYNPEGFQWIDADNSNQSIIAFMRKAEKIEDTLIIVSNFTPVVYYNYNIGVPYPGEYIEVLNSDSESFGGSGQIIEESLFSQEGTWHNQKQYIKLKVPPMATIILKLKK</sequence>
<keyword evidence="6 10" id="KW-0328">Glycosyltransferase</keyword>
<comment type="pathway">
    <text evidence="3 10">Glycan biosynthesis; glycogen biosynthesis.</text>
</comment>
<dbReference type="FunFam" id="2.60.40.1180:FF:000002">
    <property type="entry name" value="1,4-alpha-glucan branching enzyme GlgB"/>
    <property type="match status" value="1"/>
</dbReference>
<feature type="active site" description="Nucleophile" evidence="10 11">
    <location>
        <position position="388"/>
    </location>
</feature>
<evidence type="ECO:0000256" key="12">
    <source>
        <dbReference type="SAM" id="MobiDB-lite"/>
    </source>
</evidence>
<dbReference type="FunFam" id="3.20.20.80:FF:000003">
    <property type="entry name" value="1,4-alpha-glucan branching enzyme GlgB"/>
    <property type="match status" value="1"/>
</dbReference>
<dbReference type="NCBIfam" id="TIGR01515">
    <property type="entry name" value="branching_enzym"/>
    <property type="match status" value="1"/>
</dbReference>
<feature type="compositionally biased region" description="Basic and acidic residues" evidence="12">
    <location>
        <begin position="16"/>
        <end position="32"/>
    </location>
</feature>
<dbReference type="Pfam" id="PF02922">
    <property type="entry name" value="CBM_48"/>
    <property type="match status" value="1"/>
</dbReference>
<dbReference type="HAMAP" id="MF_00685">
    <property type="entry name" value="GlgB"/>
    <property type="match status" value="1"/>
</dbReference>
<dbReference type="PANTHER" id="PTHR43651">
    <property type="entry name" value="1,4-ALPHA-GLUCAN-BRANCHING ENZYME"/>
    <property type="match status" value="1"/>
</dbReference>
<dbReference type="SUPFAM" id="SSF51445">
    <property type="entry name" value="(Trans)glycosidases"/>
    <property type="match status" value="1"/>
</dbReference>
<keyword evidence="5 10" id="KW-0321">Glycogen metabolism</keyword>
<dbReference type="NCBIfam" id="NF008967">
    <property type="entry name" value="PRK12313.1"/>
    <property type="match status" value="1"/>
</dbReference>
<keyword evidence="15" id="KW-1185">Reference proteome</keyword>
<dbReference type="NCBIfam" id="NF003811">
    <property type="entry name" value="PRK05402.1"/>
    <property type="match status" value="1"/>
</dbReference>
<dbReference type="GO" id="GO:0005978">
    <property type="term" value="P:glycogen biosynthetic process"/>
    <property type="evidence" value="ECO:0007669"/>
    <property type="project" value="UniProtKB-UniRule"/>
</dbReference>
<protein>
    <recommendedName>
        <fullName evidence="10">1,4-alpha-glucan branching enzyme GlgB</fullName>
        <ecNumber evidence="10">2.4.1.18</ecNumber>
    </recommendedName>
    <alternativeName>
        <fullName evidence="10">1,4-alpha-D-glucan:1,4-alpha-D-glucan 6-glucosyl-transferase</fullName>
    </alternativeName>
    <alternativeName>
        <fullName evidence="10">Alpha-(1-&gt;4)-glucan branching enzyme</fullName>
    </alternativeName>
    <alternativeName>
        <fullName evidence="10">Glycogen branching enzyme</fullName>
        <shortName evidence="10">BE</shortName>
    </alternativeName>
</protein>
<dbReference type="Gene3D" id="2.60.40.1180">
    <property type="entry name" value="Golgi alpha-mannosidase II"/>
    <property type="match status" value="1"/>
</dbReference>
<dbReference type="InterPro" id="IPR013780">
    <property type="entry name" value="Glyco_hydro_b"/>
</dbReference>
<dbReference type="InterPro" id="IPR013783">
    <property type="entry name" value="Ig-like_fold"/>
</dbReference>
<dbReference type="CDD" id="cd02855">
    <property type="entry name" value="E_set_GBE_prok_N"/>
    <property type="match status" value="1"/>
</dbReference>
<dbReference type="InterPro" id="IPR004193">
    <property type="entry name" value="Glyco_hydro_13_N"/>
</dbReference>
<dbReference type="GO" id="GO:0003844">
    <property type="term" value="F:1,4-alpha-glucan branching enzyme activity"/>
    <property type="evidence" value="ECO:0007669"/>
    <property type="project" value="UniProtKB-UniRule"/>
</dbReference>
<dbReference type="EC" id="2.4.1.18" evidence="10"/>
<evidence type="ECO:0000259" key="13">
    <source>
        <dbReference type="SMART" id="SM00642"/>
    </source>
</evidence>
<dbReference type="PIRSF" id="PIRSF000463">
    <property type="entry name" value="GlgB"/>
    <property type="match status" value="1"/>
</dbReference>
<dbReference type="SUPFAM" id="SSF51011">
    <property type="entry name" value="Glycosyl hydrolase domain"/>
    <property type="match status" value="1"/>
</dbReference>
<evidence type="ECO:0000256" key="6">
    <source>
        <dbReference type="ARBA" id="ARBA00022676"/>
    </source>
</evidence>
<feature type="domain" description="Glycosyl hydrolase family 13 catalytic" evidence="13">
    <location>
        <begin position="231"/>
        <end position="586"/>
    </location>
</feature>
<dbReference type="Pfam" id="PF00128">
    <property type="entry name" value="Alpha-amylase"/>
    <property type="match status" value="1"/>
</dbReference>
<dbReference type="PANTHER" id="PTHR43651:SF3">
    <property type="entry name" value="1,4-ALPHA-GLUCAN-BRANCHING ENZYME"/>
    <property type="match status" value="1"/>
</dbReference>
<evidence type="ECO:0000256" key="11">
    <source>
        <dbReference type="PIRSR" id="PIRSR000463-1"/>
    </source>
</evidence>
<keyword evidence="8 10" id="KW-0320">Glycogen biosynthesis</keyword>
<dbReference type="GO" id="GO:0043169">
    <property type="term" value="F:cation binding"/>
    <property type="evidence" value="ECO:0007669"/>
    <property type="project" value="InterPro"/>
</dbReference>
<dbReference type="InterPro" id="IPR044143">
    <property type="entry name" value="GlgB_N_E_set_prok"/>
</dbReference>
<dbReference type="Gene3D" id="3.20.20.80">
    <property type="entry name" value="Glycosidases"/>
    <property type="match status" value="1"/>
</dbReference>
<comment type="catalytic activity">
    <reaction evidence="1 10">
        <text>Transfers a segment of a (1-&gt;4)-alpha-D-glucan chain to a primary hydroxy group in a similar glucan chain.</text>
        <dbReference type="EC" id="2.4.1.18"/>
    </reaction>
</comment>
<dbReference type="SUPFAM" id="SSF81296">
    <property type="entry name" value="E set domains"/>
    <property type="match status" value="1"/>
</dbReference>
<dbReference type="InterPro" id="IPR006048">
    <property type="entry name" value="A-amylase/branching_C"/>
</dbReference>
<name>A0A1M6NKD5_9CLOT</name>
<evidence type="ECO:0000256" key="10">
    <source>
        <dbReference type="HAMAP-Rule" id="MF_00685"/>
    </source>
</evidence>
<gene>
    <name evidence="10" type="primary">glgB</name>
    <name evidence="14" type="ORF">SAMN05444401_0247</name>
</gene>
<dbReference type="STRING" id="1121298.SAMN05444401_0247"/>
<accession>A0A1M6NKD5</accession>
<feature type="active site" description="Proton donor" evidence="10 11">
    <location>
        <position position="441"/>
    </location>
</feature>
<dbReference type="GO" id="GO:0005829">
    <property type="term" value="C:cytosol"/>
    <property type="evidence" value="ECO:0007669"/>
    <property type="project" value="TreeGrafter"/>
</dbReference>
<feature type="region of interest" description="Disordered" evidence="12">
    <location>
        <begin position="1"/>
        <end position="50"/>
    </location>
</feature>
<dbReference type="InterPro" id="IPR006407">
    <property type="entry name" value="GlgB"/>
</dbReference>
<evidence type="ECO:0000256" key="5">
    <source>
        <dbReference type="ARBA" id="ARBA00022600"/>
    </source>
</evidence>
<keyword evidence="7 10" id="KW-0808">Transferase</keyword>
<evidence type="ECO:0000313" key="15">
    <source>
        <dbReference type="Proteomes" id="UP000184080"/>
    </source>
</evidence>
<dbReference type="SMART" id="SM00642">
    <property type="entry name" value="Aamy"/>
    <property type="match status" value="1"/>
</dbReference>
<evidence type="ECO:0000256" key="3">
    <source>
        <dbReference type="ARBA" id="ARBA00004964"/>
    </source>
</evidence>
<evidence type="ECO:0000313" key="14">
    <source>
        <dbReference type="EMBL" id="SHJ96149.1"/>
    </source>
</evidence>
<comment type="similarity">
    <text evidence="4 10">Belongs to the glycosyl hydrolase 13 family. GlgB subfamily.</text>
</comment>
<dbReference type="InterPro" id="IPR014756">
    <property type="entry name" value="Ig_E-set"/>
</dbReference>
<comment type="function">
    <text evidence="2 10">Catalyzes the formation of the alpha-1,6-glucosidic linkages in glycogen by scission of a 1,4-alpha-linked oligosaccharide from growing alpha-1,4-glucan chains and the subsequent attachment of the oligosaccharide to the alpha-1,6 position.</text>
</comment>
<proteinExistence type="inferred from homology"/>
<feature type="compositionally biased region" description="Basic and acidic residues" evidence="12">
    <location>
        <begin position="40"/>
        <end position="50"/>
    </location>
</feature>
<dbReference type="UniPathway" id="UPA00164"/>
<evidence type="ECO:0000256" key="4">
    <source>
        <dbReference type="ARBA" id="ARBA00009000"/>
    </source>
</evidence>
<comment type="subunit">
    <text evidence="10">Monomer.</text>
</comment>
<organism evidence="14 15">
    <name type="scientific">Clostridium amylolyticum</name>
    <dbReference type="NCBI Taxonomy" id="1121298"/>
    <lineage>
        <taxon>Bacteria</taxon>
        <taxon>Bacillati</taxon>
        <taxon>Bacillota</taxon>
        <taxon>Clostridia</taxon>
        <taxon>Eubacteriales</taxon>
        <taxon>Clostridiaceae</taxon>
        <taxon>Clostridium</taxon>
    </lineage>
</organism>
<dbReference type="InterPro" id="IPR037439">
    <property type="entry name" value="Branching_enzy"/>
</dbReference>
<dbReference type="EMBL" id="FQZO01000011">
    <property type="protein sequence ID" value="SHJ96149.1"/>
    <property type="molecule type" value="Genomic_DNA"/>
</dbReference>
<dbReference type="Gene3D" id="2.60.40.10">
    <property type="entry name" value="Immunoglobulins"/>
    <property type="match status" value="1"/>
</dbReference>
<evidence type="ECO:0000256" key="9">
    <source>
        <dbReference type="ARBA" id="ARBA00023277"/>
    </source>
</evidence>
<dbReference type="InterPro" id="IPR017853">
    <property type="entry name" value="GH"/>
</dbReference>